<sequence length="102" mass="11372">MYKHDTRNNQLVRTIRKHSVRSAAALRNNRCHDQLHAVTGSAACCCAEPQVVAPPAIYLSGFSIYKMTVVTALVTVLGNSSRLRLVYMARCPRPTIWSKSIE</sequence>
<proteinExistence type="predicted"/>
<keyword evidence="2" id="KW-1185">Reference proteome</keyword>
<dbReference type="AlphaFoldDB" id="A0A4C1SEU8"/>
<dbReference type="Proteomes" id="UP000299102">
    <property type="component" value="Unassembled WGS sequence"/>
</dbReference>
<accession>A0A4C1SEU8</accession>
<organism evidence="1 2">
    <name type="scientific">Eumeta variegata</name>
    <name type="common">Bagworm moth</name>
    <name type="synonym">Eumeta japonica</name>
    <dbReference type="NCBI Taxonomy" id="151549"/>
    <lineage>
        <taxon>Eukaryota</taxon>
        <taxon>Metazoa</taxon>
        <taxon>Ecdysozoa</taxon>
        <taxon>Arthropoda</taxon>
        <taxon>Hexapoda</taxon>
        <taxon>Insecta</taxon>
        <taxon>Pterygota</taxon>
        <taxon>Neoptera</taxon>
        <taxon>Endopterygota</taxon>
        <taxon>Lepidoptera</taxon>
        <taxon>Glossata</taxon>
        <taxon>Ditrysia</taxon>
        <taxon>Tineoidea</taxon>
        <taxon>Psychidae</taxon>
        <taxon>Oiketicinae</taxon>
        <taxon>Eumeta</taxon>
    </lineage>
</organism>
<protein>
    <submittedName>
        <fullName evidence="1">Uncharacterized protein</fullName>
    </submittedName>
</protein>
<evidence type="ECO:0000313" key="2">
    <source>
        <dbReference type="Proteomes" id="UP000299102"/>
    </source>
</evidence>
<name>A0A4C1SEU8_EUMVA</name>
<evidence type="ECO:0000313" key="1">
    <source>
        <dbReference type="EMBL" id="GBP00632.1"/>
    </source>
</evidence>
<reference evidence="1 2" key="1">
    <citation type="journal article" date="2019" name="Commun. Biol.">
        <title>The bagworm genome reveals a unique fibroin gene that provides high tensile strength.</title>
        <authorList>
            <person name="Kono N."/>
            <person name="Nakamura H."/>
            <person name="Ohtoshi R."/>
            <person name="Tomita M."/>
            <person name="Numata K."/>
            <person name="Arakawa K."/>
        </authorList>
    </citation>
    <scope>NUCLEOTIDE SEQUENCE [LARGE SCALE GENOMIC DNA]</scope>
</reference>
<comment type="caution">
    <text evidence="1">The sequence shown here is derived from an EMBL/GenBank/DDBJ whole genome shotgun (WGS) entry which is preliminary data.</text>
</comment>
<dbReference type="EMBL" id="BGZK01003380">
    <property type="protein sequence ID" value="GBP00632.1"/>
    <property type="molecule type" value="Genomic_DNA"/>
</dbReference>
<gene>
    <name evidence="1" type="ORF">EVAR_73399_1</name>
</gene>